<proteinExistence type="predicted"/>
<dbReference type="EMBL" id="NKYE01000003">
    <property type="protein sequence ID" value="OZM73901.1"/>
    <property type="molecule type" value="Genomic_DNA"/>
</dbReference>
<dbReference type="InParanoid" id="A0A263D6A2"/>
<organism evidence="2 3">
    <name type="scientific">Amycolatopsis antarctica</name>
    <dbReference type="NCBI Taxonomy" id="1854586"/>
    <lineage>
        <taxon>Bacteria</taxon>
        <taxon>Bacillati</taxon>
        <taxon>Actinomycetota</taxon>
        <taxon>Actinomycetes</taxon>
        <taxon>Pseudonocardiales</taxon>
        <taxon>Pseudonocardiaceae</taxon>
        <taxon>Amycolatopsis</taxon>
    </lineage>
</organism>
<accession>A0A263D6A2</accession>
<dbReference type="OrthoDB" id="2607492at2"/>
<evidence type="ECO:0000313" key="2">
    <source>
        <dbReference type="EMBL" id="OZM73901.1"/>
    </source>
</evidence>
<name>A0A263D6A2_9PSEU</name>
<keyword evidence="3" id="KW-1185">Reference proteome</keyword>
<feature type="chain" id="PRO_5012289022" evidence="1">
    <location>
        <begin position="36"/>
        <end position="168"/>
    </location>
</feature>
<comment type="caution">
    <text evidence="2">The sequence shown here is derived from an EMBL/GenBank/DDBJ whole genome shotgun (WGS) entry which is preliminary data.</text>
</comment>
<keyword evidence="1" id="KW-0732">Signal</keyword>
<feature type="signal peptide" evidence="1">
    <location>
        <begin position="1"/>
        <end position="35"/>
    </location>
</feature>
<reference evidence="2 3" key="1">
    <citation type="submission" date="2017-07" db="EMBL/GenBank/DDBJ databases">
        <title>Amycolatopsis antarcticus sp. nov., isolated from the surface of an Antarcticus brown macroalga.</title>
        <authorList>
            <person name="Wang J."/>
            <person name="Leiva S."/>
            <person name="Huang J."/>
            <person name="Huang Y."/>
        </authorList>
    </citation>
    <scope>NUCLEOTIDE SEQUENCE [LARGE SCALE GENOMIC DNA]</scope>
    <source>
        <strain evidence="2 3">AU-G6</strain>
    </source>
</reference>
<protein>
    <submittedName>
        <fullName evidence="2">CHAP domain-containing protein</fullName>
    </submittedName>
</protein>
<gene>
    <name evidence="2" type="ORF">CFN78_06300</name>
</gene>
<dbReference type="AlphaFoldDB" id="A0A263D6A2"/>
<dbReference type="RefSeq" id="WP_094861658.1">
    <property type="nucleotide sequence ID" value="NZ_NKYE01000003.1"/>
</dbReference>
<sequence>MTKHRARGWSRPAIAAVTAAAAALIPLGTAAPALAEPPTPAAVQEIAASPGDGTAAGAVEWFTSKSGSTAYEGLCEKAVENAYGTTGIWPSAIAHWEGAIKAGKAHKGSTNAPKGAFVYWNTSQYGHVGISDGKGGFYSSSVGGAIGHGGSLSYFGNYLGWSEGQVPA</sequence>
<evidence type="ECO:0000256" key="1">
    <source>
        <dbReference type="SAM" id="SignalP"/>
    </source>
</evidence>
<dbReference type="Proteomes" id="UP000242444">
    <property type="component" value="Unassembled WGS sequence"/>
</dbReference>
<evidence type="ECO:0000313" key="3">
    <source>
        <dbReference type="Proteomes" id="UP000242444"/>
    </source>
</evidence>